<dbReference type="AlphaFoldDB" id="A0A1D3UXL4"/>
<dbReference type="InterPro" id="IPR012337">
    <property type="entry name" value="RNaseH-like_sf"/>
</dbReference>
<dbReference type="Pfam" id="PF14294">
    <property type="entry name" value="DUF4372"/>
    <property type="match status" value="1"/>
</dbReference>
<sequence>MFKDKYVFTQLTSFLDRSKFNRIVAKYQVDKYVKSFTCWNQLLAMMFGQLCNREGLRDLIVALQAHQEKWYHLGLGKSVTRSNLSKANENRDYHIFEDFAYYMVEQARTKRKTNIFNLGGNVYAFDSTTIDLCLDVFWWAKFRKHKGGIKIHPLYDIETQVPTFFHITNASVHDSRAMCEILYESGSYYIFDRGYNSFKDLYKIDMADASFVVRAKKSLQFKSIKWKRRMPKNVLSDSEGILTVYKSSKDYPIKIRKVEYWDEEQNRQFVFLTNAFDLTALQVALLYKNRWQVELFFKWLKQHLKIKKFWGTSENAVRIQVYCAIISYCLVAVLQHDMQLERSIYEVLQILSISLTDKSHLVDLFSQSKFNNVKDQSGLDGLSLFDNFNF</sequence>
<dbReference type="InterPro" id="IPR002559">
    <property type="entry name" value="Transposase_11"/>
</dbReference>
<dbReference type="NCBIfam" id="NF033592">
    <property type="entry name" value="transpos_IS4_1"/>
    <property type="match status" value="1"/>
</dbReference>
<dbReference type="PANTHER" id="PTHR33258:SF1">
    <property type="entry name" value="TRANSPOSASE INSL FOR INSERTION SEQUENCE ELEMENT IS186A-RELATED"/>
    <property type="match status" value="1"/>
</dbReference>
<dbReference type="InterPro" id="IPR025399">
    <property type="entry name" value="DUF4372"/>
</dbReference>
<evidence type="ECO:0000313" key="7">
    <source>
        <dbReference type="EMBL" id="SCQ24698.1"/>
    </source>
</evidence>
<dbReference type="SUPFAM" id="SSF53098">
    <property type="entry name" value="Ribonuclease H-like"/>
    <property type="match status" value="1"/>
</dbReference>
<dbReference type="PANTHER" id="PTHR33258">
    <property type="entry name" value="TRANSPOSASE INSL FOR INSERTION SEQUENCE ELEMENT IS186A-RELATED"/>
    <property type="match status" value="1"/>
</dbReference>
<keyword evidence="4" id="KW-0233">DNA recombination</keyword>
<keyword evidence="2" id="KW-0815">Transposition</keyword>
<keyword evidence="3" id="KW-0238">DNA-binding</keyword>
<evidence type="ECO:0000313" key="8">
    <source>
        <dbReference type="Proteomes" id="UP000182057"/>
    </source>
</evidence>
<organism evidence="7 8">
    <name type="scientific">Tannerella forsythia</name>
    <name type="common">Bacteroides forsythus</name>
    <dbReference type="NCBI Taxonomy" id="28112"/>
    <lineage>
        <taxon>Bacteria</taxon>
        <taxon>Pseudomonadati</taxon>
        <taxon>Bacteroidota</taxon>
        <taxon>Bacteroidia</taxon>
        <taxon>Bacteroidales</taxon>
        <taxon>Tannerellaceae</taxon>
        <taxon>Tannerella</taxon>
    </lineage>
</organism>
<dbReference type="InterPro" id="IPR047952">
    <property type="entry name" value="Transpos_IS4"/>
</dbReference>
<evidence type="ECO:0000256" key="1">
    <source>
        <dbReference type="ARBA" id="ARBA00010075"/>
    </source>
</evidence>
<dbReference type="Gene3D" id="3.90.350.10">
    <property type="entry name" value="Transposase Inhibitor Protein From Tn5, Chain A, domain 1"/>
    <property type="match status" value="1"/>
</dbReference>
<evidence type="ECO:0000256" key="3">
    <source>
        <dbReference type="ARBA" id="ARBA00023125"/>
    </source>
</evidence>
<accession>A0A1D3UXL4</accession>
<evidence type="ECO:0000259" key="5">
    <source>
        <dbReference type="Pfam" id="PF01609"/>
    </source>
</evidence>
<protein>
    <submittedName>
        <fullName evidence="7">Transposase DDE domain protein</fullName>
    </submittedName>
</protein>
<evidence type="ECO:0000259" key="6">
    <source>
        <dbReference type="Pfam" id="PF14294"/>
    </source>
</evidence>
<gene>
    <name evidence="7" type="ORF">TFUB20_02645</name>
</gene>
<dbReference type="GO" id="GO:0003677">
    <property type="term" value="F:DNA binding"/>
    <property type="evidence" value="ECO:0007669"/>
    <property type="project" value="UniProtKB-KW"/>
</dbReference>
<evidence type="ECO:0000256" key="2">
    <source>
        <dbReference type="ARBA" id="ARBA00022578"/>
    </source>
</evidence>
<dbReference type="EMBL" id="FMMM01000082">
    <property type="protein sequence ID" value="SCQ24698.1"/>
    <property type="molecule type" value="Genomic_DNA"/>
</dbReference>
<dbReference type="OrthoDB" id="7327264at2"/>
<evidence type="ECO:0000256" key="4">
    <source>
        <dbReference type="ARBA" id="ARBA00023172"/>
    </source>
</evidence>
<dbReference type="GO" id="GO:0006313">
    <property type="term" value="P:DNA transposition"/>
    <property type="evidence" value="ECO:0007669"/>
    <property type="project" value="InterPro"/>
</dbReference>
<proteinExistence type="inferred from homology"/>
<dbReference type="GO" id="GO:0004803">
    <property type="term" value="F:transposase activity"/>
    <property type="evidence" value="ECO:0007669"/>
    <property type="project" value="InterPro"/>
</dbReference>
<feature type="domain" description="Transposase IS4-like" evidence="5">
    <location>
        <begin position="120"/>
        <end position="330"/>
    </location>
</feature>
<feature type="domain" description="DUF4372" evidence="6">
    <location>
        <begin position="5"/>
        <end position="75"/>
    </location>
</feature>
<dbReference type="Pfam" id="PF01609">
    <property type="entry name" value="DDE_Tnp_1"/>
    <property type="match status" value="1"/>
</dbReference>
<dbReference type="RefSeq" id="WP_074450312.1">
    <property type="nucleotide sequence ID" value="NZ_CAUQHC010000001.1"/>
</dbReference>
<name>A0A1D3UXL4_TANFO</name>
<reference evidence="7 8" key="1">
    <citation type="submission" date="2016-09" db="EMBL/GenBank/DDBJ databases">
        <authorList>
            <person name="Capua I."/>
            <person name="De Benedictis P."/>
            <person name="Joannis T."/>
            <person name="Lombin L.H."/>
            <person name="Cattoli G."/>
        </authorList>
    </citation>
    <scope>NUCLEOTIDE SEQUENCE [LARGE SCALE GENOMIC DNA]</scope>
    <source>
        <strain evidence="7 8">UB20</strain>
    </source>
</reference>
<comment type="similarity">
    <text evidence="1">Belongs to the transposase 11 family.</text>
</comment>
<dbReference type="Proteomes" id="UP000182057">
    <property type="component" value="Unassembled WGS sequence"/>
</dbReference>